<dbReference type="PRINTS" id="PR00260">
    <property type="entry name" value="CHEMTRNSDUCR"/>
</dbReference>
<dbReference type="InterPro" id="IPR035440">
    <property type="entry name" value="4HB_MCP_dom_sf"/>
</dbReference>
<dbReference type="PROSITE" id="PS50885">
    <property type="entry name" value="HAMP"/>
    <property type="match status" value="1"/>
</dbReference>
<dbReference type="InterPro" id="IPR003122">
    <property type="entry name" value="Tar_rcpt_lig-bd"/>
</dbReference>
<evidence type="ECO:0000313" key="16">
    <source>
        <dbReference type="EMBL" id="MBZ9567042.1"/>
    </source>
</evidence>
<reference evidence="16 17" key="1">
    <citation type="submission" date="2021-05" db="EMBL/GenBank/DDBJ databases">
        <title>Petroleum and Energy Research Collection (APPE): ex situ preservation of microbial diversity associated with the oil industry and exploitation of its biotechnological potential.</title>
        <authorList>
            <person name="Paixao C.T.M."/>
            <person name="Gomes M.B."/>
            <person name="Oliveira V.M."/>
        </authorList>
    </citation>
    <scope>NUCLEOTIDE SEQUENCE [LARGE SCALE GENOMIC DNA]</scope>
    <source>
        <strain evidence="16 17">LIT2</strain>
    </source>
</reference>
<comment type="subcellular location">
    <subcellularLocation>
        <location evidence="1">Cell inner membrane</location>
        <topology evidence="1">Multi-pass membrane protein</topology>
    </subcellularLocation>
</comment>
<evidence type="ECO:0000256" key="2">
    <source>
        <dbReference type="ARBA" id="ARBA00022475"/>
    </source>
</evidence>
<dbReference type="EMBL" id="JAGXFD010000001">
    <property type="protein sequence ID" value="MBZ9567042.1"/>
    <property type="molecule type" value="Genomic_DNA"/>
</dbReference>
<dbReference type="Pfam" id="PF00015">
    <property type="entry name" value="MCPsignal"/>
    <property type="match status" value="1"/>
</dbReference>
<evidence type="ECO:0000313" key="17">
    <source>
        <dbReference type="Proteomes" id="UP001319883"/>
    </source>
</evidence>
<dbReference type="Pfam" id="PF00672">
    <property type="entry name" value="HAMP"/>
    <property type="match status" value="1"/>
</dbReference>
<feature type="compositionally biased region" description="Low complexity" evidence="12">
    <location>
        <begin position="518"/>
        <end position="528"/>
    </location>
</feature>
<proteinExistence type="inferred from homology"/>
<dbReference type="PROSITE" id="PS50111">
    <property type="entry name" value="CHEMOTAXIS_TRANSDUC_2"/>
    <property type="match status" value="1"/>
</dbReference>
<dbReference type="SUPFAM" id="SSF58104">
    <property type="entry name" value="Methyl-accepting chemotaxis protein (MCP) signaling domain"/>
    <property type="match status" value="1"/>
</dbReference>
<protein>
    <submittedName>
        <fullName evidence="16">Tar ligand binding domain-containing protein</fullName>
    </submittedName>
</protein>
<keyword evidence="2" id="KW-1003">Cell membrane</keyword>
<keyword evidence="6 13" id="KW-0812">Transmembrane</keyword>
<feature type="region of interest" description="Disordered" evidence="12">
    <location>
        <begin position="518"/>
        <end position="563"/>
    </location>
</feature>
<evidence type="ECO:0000256" key="10">
    <source>
        <dbReference type="ARBA" id="ARBA00029447"/>
    </source>
</evidence>
<dbReference type="SMART" id="SM00283">
    <property type="entry name" value="MA"/>
    <property type="match status" value="1"/>
</dbReference>
<sequence>MRNISVKQGLFTAFGLMALMVALIGGLGYYAHDVSSRGLNELAEINVEQVNTLNRTQVNLAQGQTRLVKFENFQQRGMEDQAQAWLEKAQRSFDQATARFAQFEQVDLPPNSERRPYVKAITDAYHQAISQPFLRALENGDAQALLANDDAFLASYGRFADAVDAFVHYAEKRGDTLIAEDASFAGLANGLGLALMGLAVVLFAAVMLAAKRWLLEPLDAAIAHCERIAEGDLTADIRTRRDNEIGQLYTAMAAMQAGLKQLVGTLKASSDTVATGAAEIAAGSEDLSSRTEQQASALQETASSMEQIASTVRQNTETAEQANNLSSTAADQAESGAGEVEQTVALMQEIESSSKQIGEIIEVIDSIAFQTNILALNASVEAARAGEHGRGFAVVASEVRTLATRTAESSREIRGMIEQISRTITSGSAQAGRSGEKIHEVVASIRRVAELIDELAMSAREQKAGVEQVGAAVTQMDSVTQQNASLVEETSAAAGSLRGESQRLAEMIARFRLEGGAAPARALPSAAADETRRATPVSQDAPTPRRRQTVADTGSDEPEWTEF</sequence>
<keyword evidence="17" id="KW-1185">Reference proteome</keyword>
<evidence type="ECO:0000256" key="4">
    <source>
        <dbReference type="ARBA" id="ARBA00022500"/>
    </source>
</evidence>
<feature type="transmembrane region" description="Helical" evidence="13">
    <location>
        <begin position="191"/>
        <end position="210"/>
    </location>
</feature>
<dbReference type="CDD" id="cd06225">
    <property type="entry name" value="HAMP"/>
    <property type="match status" value="1"/>
</dbReference>
<evidence type="ECO:0000256" key="9">
    <source>
        <dbReference type="ARBA" id="ARBA00023224"/>
    </source>
</evidence>
<feature type="domain" description="HAMP" evidence="15">
    <location>
        <begin position="212"/>
        <end position="264"/>
    </location>
</feature>
<evidence type="ECO:0000256" key="1">
    <source>
        <dbReference type="ARBA" id="ARBA00004429"/>
    </source>
</evidence>
<feature type="compositionally biased region" description="Acidic residues" evidence="12">
    <location>
        <begin position="554"/>
        <end position="563"/>
    </location>
</feature>
<keyword evidence="5" id="KW-0997">Cell inner membrane</keyword>
<comment type="caution">
    <text evidence="16">The sequence shown here is derived from an EMBL/GenBank/DDBJ whole genome shotgun (WGS) entry which is preliminary data.</text>
</comment>
<evidence type="ECO:0000256" key="5">
    <source>
        <dbReference type="ARBA" id="ARBA00022519"/>
    </source>
</evidence>
<evidence type="ECO:0000256" key="13">
    <source>
        <dbReference type="SAM" id="Phobius"/>
    </source>
</evidence>
<evidence type="ECO:0000256" key="6">
    <source>
        <dbReference type="ARBA" id="ARBA00022692"/>
    </source>
</evidence>
<comment type="similarity">
    <text evidence="10">Belongs to the methyl-accepting chemotaxis (MCP) protein family.</text>
</comment>
<dbReference type="RefSeq" id="WP_224420426.1">
    <property type="nucleotide sequence ID" value="NZ_JAGXFD010000001.1"/>
</dbReference>
<evidence type="ECO:0000256" key="7">
    <source>
        <dbReference type="ARBA" id="ARBA00022989"/>
    </source>
</evidence>
<feature type="domain" description="Methyl-accepting transducer" evidence="14">
    <location>
        <begin position="269"/>
        <end position="498"/>
    </location>
</feature>
<dbReference type="Gene3D" id="1.20.120.30">
    <property type="entry name" value="Aspartate receptor, ligand-binding domain"/>
    <property type="match status" value="1"/>
</dbReference>
<evidence type="ECO:0000256" key="12">
    <source>
        <dbReference type="SAM" id="MobiDB-lite"/>
    </source>
</evidence>
<name>A0ABS7WWQ1_9GAMM</name>
<dbReference type="SMART" id="SM00304">
    <property type="entry name" value="HAMP"/>
    <property type="match status" value="1"/>
</dbReference>
<dbReference type="CDD" id="cd11386">
    <property type="entry name" value="MCP_signal"/>
    <property type="match status" value="1"/>
</dbReference>
<dbReference type="Pfam" id="PF02203">
    <property type="entry name" value="TarH"/>
    <property type="match status" value="1"/>
</dbReference>
<gene>
    <name evidence="16" type="ORF">KGQ91_04975</name>
</gene>
<dbReference type="InterPro" id="IPR004090">
    <property type="entry name" value="Chemotax_Me-accpt_rcpt"/>
</dbReference>
<keyword evidence="7 13" id="KW-1133">Transmembrane helix</keyword>
<evidence type="ECO:0000256" key="11">
    <source>
        <dbReference type="PROSITE-ProRule" id="PRU00284"/>
    </source>
</evidence>
<keyword evidence="4" id="KW-0145">Chemotaxis</keyword>
<dbReference type="Proteomes" id="UP001319883">
    <property type="component" value="Unassembled WGS sequence"/>
</dbReference>
<dbReference type="PANTHER" id="PTHR43531:SF14">
    <property type="entry name" value="METHYL-ACCEPTING CHEMOTAXIS PROTEIN I-RELATED"/>
    <property type="match status" value="1"/>
</dbReference>
<dbReference type="InterPro" id="IPR003660">
    <property type="entry name" value="HAMP_dom"/>
</dbReference>
<dbReference type="Gene3D" id="1.10.287.950">
    <property type="entry name" value="Methyl-accepting chemotaxis protein"/>
    <property type="match status" value="1"/>
</dbReference>
<dbReference type="SUPFAM" id="SSF47170">
    <property type="entry name" value="Aspartate receptor, ligand-binding domain"/>
    <property type="match status" value="1"/>
</dbReference>
<keyword evidence="9 11" id="KW-0807">Transducer</keyword>
<dbReference type="InterPro" id="IPR004089">
    <property type="entry name" value="MCPsignal_dom"/>
</dbReference>
<evidence type="ECO:0000259" key="15">
    <source>
        <dbReference type="PROSITE" id="PS50885"/>
    </source>
</evidence>
<feature type="transmembrane region" description="Helical" evidence="13">
    <location>
        <begin position="9"/>
        <end position="31"/>
    </location>
</feature>
<evidence type="ECO:0000256" key="8">
    <source>
        <dbReference type="ARBA" id="ARBA00023136"/>
    </source>
</evidence>
<dbReference type="PANTHER" id="PTHR43531">
    <property type="entry name" value="PROTEIN ICFG"/>
    <property type="match status" value="1"/>
</dbReference>
<evidence type="ECO:0000256" key="3">
    <source>
        <dbReference type="ARBA" id="ARBA00022481"/>
    </source>
</evidence>
<evidence type="ECO:0000259" key="14">
    <source>
        <dbReference type="PROSITE" id="PS50111"/>
    </source>
</evidence>
<organism evidence="16 17">
    <name type="scientific">Modicisalibacter tunisiensis</name>
    <dbReference type="NCBI Taxonomy" id="390637"/>
    <lineage>
        <taxon>Bacteria</taxon>
        <taxon>Pseudomonadati</taxon>
        <taxon>Pseudomonadota</taxon>
        <taxon>Gammaproteobacteria</taxon>
        <taxon>Oceanospirillales</taxon>
        <taxon>Halomonadaceae</taxon>
        <taxon>Modicisalibacter</taxon>
    </lineage>
</organism>
<dbReference type="InterPro" id="IPR051310">
    <property type="entry name" value="MCP_chemotaxis"/>
</dbReference>
<keyword evidence="8 13" id="KW-0472">Membrane</keyword>
<keyword evidence="3" id="KW-0488">Methylation</keyword>
<accession>A0ABS7WWQ1</accession>